<dbReference type="GO" id="GO:0003677">
    <property type="term" value="F:DNA binding"/>
    <property type="evidence" value="ECO:0007669"/>
    <property type="project" value="UniProtKB-KW"/>
</dbReference>
<organism evidence="5 6">
    <name type="scientific">Paucilactobacillus hokkaidonensis JCM 18461</name>
    <dbReference type="NCBI Taxonomy" id="1291742"/>
    <lineage>
        <taxon>Bacteria</taxon>
        <taxon>Bacillati</taxon>
        <taxon>Bacillota</taxon>
        <taxon>Bacilli</taxon>
        <taxon>Lactobacillales</taxon>
        <taxon>Lactobacillaceae</taxon>
        <taxon>Paucilactobacillus</taxon>
    </lineage>
</organism>
<proteinExistence type="inferred from homology"/>
<protein>
    <submittedName>
        <fullName evidence="5">Putative restriction enzyme</fullName>
    </submittedName>
</protein>
<gene>
    <name evidence="5" type="ORF">LOOC260_300260</name>
</gene>
<evidence type="ECO:0000259" key="4">
    <source>
        <dbReference type="Pfam" id="PF01420"/>
    </source>
</evidence>
<dbReference type="REBASE" id="97125">
    <property type="entry name" value="S.LhoC260ORF300270P"/>
</dbReference>
<sequence length="357" mass="40970">MKLNDRKWRAFNVTDIFDHIQRGKRLKNADHIPGNWPYVSSSALNNGVADWIKPTENSRVFGESISLANSGSVGTAFYEPFDYVASDHITSFHLGNGSKYIYLFMAACLEKQKHNFSFNREVNEARLKRLRIMLPVNDKGQPDYDFMSDYEQELLEKKKNYYLKYVHSVLAKLEYVKIQPLSNLQWRTFRIDDLFESVTRPPARSKNKYDEGDIPFIASGASLNGSVKFCRPHENEVPDASNCITVSPVDGSSFYQSTEFLGRGGGGSSIIMLRSQRLNKYNGIFMARAINNTTSKYQYGHMATSDGIKRDRVLLPIDAQGQPDYDYMEQYVKNKMIQKYNHYLKYLNESVIGSNKL</sequence>
<dbReference type="SUPFAM" id="SSF116734">
    <property type="entry name" value="DNA methylase specificity domain"/>
    <property type="match status" value="1"/>
</dbReference>
<dbReference type="AlphaFoldDB" id="A0A0A1H0W9"/>
<geneLocation type="plasmid" evidence="6">
    <name>pLOOC260-2 DNA</name>
</geneLocation>
<dbReference type="KEGG" id="lho:LOOC260_300260"/>
<evidence type="ECO:0000313" key="5">
    <source>
        <dbReference type="EMBL" id="BAP86899.1"/>
    </source>
</evidence>
<dbReference type="GO" id="GO:0009307">
    <property type="term" value="P:DNA restriction-modification system"/>
    <property type="evidence" value="ECO:0007669"/>
    <property type="project" value="UniProtKB-KW"/>
</dbReference>
<evidence type="ECO:0000313" key="6">
    <source>
        <dbReference type="Proteomes" id="UP000031620"/>
    </source>
</evidence>
<comment type="similarity">
    <text evidence="1">Belongs to the type-I restriction system S methylase family.</text>
</comment>
<name>A0A0A1H0W9_9LACO</name>
<keyword evidence="2" id="KW-0680">Restriction system</keyword>
<reference evidence="5 6" key="1">
    <citation type="submission" date="2014-11" db="EMBL/GenBank/DDBJ databases">
        <title>Complete genome sequence and analysis of Lactobacillus hokkaidonensis LOOC260T.</title>
        <authorList>
            <person name="Tanizawa Y."/>
            <person name="Tohno M."/>
            <person name="Kaminuma E."/>
            <person name="Nakamura Y."/>
            <person name="Arita M."/>
        </authorList>
    </citation>
    <scope>NUCLEOTIDE SEQUENCE [LARGE SCALE GENOMIC DNA]</scope>
    <source>
        <strain evidence="5 6">LOOC260</strain>
        <plasmid evidence="6">pLOOC260-2 DNA</plasmid>
    </source>
</reference>
<dbReference type="InterPro" id="IPR044946">
    <property type="entry name" value="Restrct_endonuc_typeI_TRD_sf"/>
</dbReference>
<evidence type="ECO:0000256" key="2">
    <source>
        <dbReference type="ARBA" id="ARBA00022747"/>
    </source>
</evidence>
<keyword evidence="3" id="KW-0238">DNA-binding</keyword>
<dbReference type="RefSeq" id="WP_052467408.1">
    <property type="nucleotide sequence ID" value="NZ_BBAY01000022.1"/>
</dbReference>
<dbReference type="EMBL" id="AP014682">
    <property type="protein sequence ID" value="BAP86899.1"/>
    <property type="molecule type" value="Genomic_DNA"/>
</dbReference>
<dbReference type="Pfam" id="PF01420">
    <property type="entry name" value="Methylase_S"/>
    <property type="match status" value="2"/>
</dbReference>
<evidence type="ECO:0000256" key="1">
    <source>
        <dbReference type="ARBA" id="ARBA00010923"/>
    </source>
</evidence>
<evidence type="ECO:0000256" key="3">
    <source>
        <dbReference type="ARBA" id="ARBA00023125"/>
    </source>
</evidence>
<feature type="domain" description="Type I restriction modification DNA specificity" evidence="4">
    <location>
        <begin position="7"/>
        <end position="160"/>
    </location>
</feature>
<dbReference type="InterPro" id="IPR000055">
    <property type="entry name" value="Restrct_endonuc_typeI_TRD"/>
</dbReference>
<dbReference type="Gene3D" id="3.90.220.20">
    <property type="entry name" value="DNA methylase specificity domains"/>
    <property type="match status" value="2"/>
</dbReference>
<feature type="domain" description="Type I restriction modification DNA specificity" evidence="4">
    <location>
        <begin position="185"/>
        <end position="334"/>
    </location>
</feature>
<keyword evidence="5" id="KW-0614">Plasmid</keyword>
<dbReference type="HOGENOM" id="CLU_039161_3_0_9"/>
<dbReference type="Proteomes" id="UP000031620">
    <property type="component" value="Plasmid pLOOC260-2"/>
</dbReference>
<accession>A0A0A1H0W9</accession>